<name>A0ACB9ST44_HOLOL</name>
<dbReference type="EMBL" id="CM043022">
    <property type="protein sequence ID" value="KAI4456917.1"/>
    <property type="molecule type" value="Genomic_DNA"/>
</dbReference>
<comment type="caution">
    <text evidence="1">The sequence shown here is derived from an EMBL/GenBank/DDBJ whole genome shotgun (WGS) entry which is preliminary data.</text>
</comment>
<gene>
    <name evidence="1" type="ORF">MML48_8g00018670</name>
</gene>
<organism evidence="1 2">
    <name type="scientific">Holotrichia oblita</name>
    <name type="common">Chafer beetle</name>
    <dbReference type="NCBI Taxonomy" id="644536"/>
    <lineage>
        <taxon>Eukaryota</taxon>
        <taxon>Metazoa</taxon>
        <taxon>Ecdysozoa</taxon>
        <taxon>Arthropoda</taxon>
        <taxon>Hexapoda</taxon>
        <taxon>Insecta</taxon>
        <taxon>Pterygota</taxon>
        <taxon>Neoptera</taxon>
        <taxon>Endopterygota</taxon>
        <taxon>Coleoptera</taxon>
        <taxon>Polyphaga</taxon>
        <taxon>Scarabaeiformia</taxon>
        <taxon>Scarabaeidae</taxon>
        <taxon>Melolonthinae</taxon>
        <taxon>Holotrichia</taxon>
    </lineage>
</organism>
<keyword evidence="2" id="KW-1185">Reference proteome</keyword>
<protein>
    <submittedName>
        <fullName evidence="1">Aldo/keto reductase</fullName>
    </submittedName>
</protein>
<evidence type="ECO:0000313" key="1">
    <source>
        <dbReference type="EMBL" id="KAI4456917.1"/>
    </source>
</evidence>
<accession>A0ACB9ST44</accession>
<reference evidence="1" key="1">
    <citation type="submission" date="2022-04" db="EMBL/GenBank/DDBJ databases">
        <title>Chromosome-scale genome assembly of Holotrichia oblita Faldermann.</title>
        <authorList>
            <person name="Rongchong L."/>
        </authorList>
    </citation>
    <scope>NUCLEOTIDE SEQUENCE</scope>
    <source>
        <strain evidence="1">81SQS9</strain>
    </source>
</reference>
<proteinExistence type="predicted"/>
<sequence length="820" mass="92594">MLRFRDLENLDKDDLFNLLEGISEEQVENSDVGGDSDAEDAPFSTLTTTSNDSRASRSRELGESSSCCQQTSDDPCNDIIEEIIESQAIENEDDFPFRKQAIFDFVENEGPQFDAENCSPAELFLKTFGHSALEIIVTQSNLYAIQKGNNLEMTVAELKAFLEPPCPIEWNTAGYYIIQVGGTDTDLTRTIRRLSVVSRSVKQLMGPIGKEHEVGDAVKTAIDLGYRHFDCAYCYQNEAIIGDAIAEKIKEGKVKREDLFITSKLWNTFHDPEHVLPAIKKTLKDLKLDYLDLYLMHWPHAYKYSQEVNPIDPDTGLVALDLKTDYLDTWRAMESLVTKGLTKSIGVSNFNSKQLNRLVSNYNIIPAVNQIECHPYLTQEGLRKLCKSLGIAITAYSPLGSPERPWAKPGDPDVINDPKISLIAERYKKSPGQILLRYQVQLGNSTIPKSSNPARLKQNIEIFDFKLSQEDMDYISTFNRKDGRICPNADGNYPSRGTAAKKRSIRISSKQLGTRASFFFVFWTVSPSLKRIDLCGPIGKEHEVGDAVKTAIDLGYRHFDCAYCYQNEAIIGDAIAEKIKEGKVKREDLFITSKLWNTFHDPEHVLPAIKKTLKDLKLDYLDLYLMHWPHAYKYSQEVNPIDPDTGLVALDLKTDYLDTWRAMESLVTKGLTKSIGVSNFNSKQLNRLVSNYNIIPAVNQIECHPYLTQEGLRKLCKSLGIAITAYSPLGSPERPWAKPGDPDVINDPKISLIAERYKKSPGQILLRYQVQLGNSTIPKSSNPARLKQNIEIFDFKLSQEDMDYISTFNRKDGRICPNAE</sequence>
<evidence type="ECO:0000313" key="2">
    <source>
        <dbReference type="Proteomes" id="UP001056778"/>
    </source>
</evidence>
<dbReference type="Proteomes" id="UP001056778">
    <property type="component" value="Chromosome 8"/>
</dbReference>